<dbReference type="OrthoDB" id="6663at2157"/>
<accession>N0BMK5</accession>
<dbReference type="PANTHER" id="PTHR30615:SF8">
    <property type="entry name" value="UPF0047 PROTEIN C4A8.02C"/>
    <property type="match status" value="1"/>
</dbReference>
<dbReference type="NCBIfam" id="TIGR00149">
    <property type="entry name" value="TIGR00149_YjbQ"/>
    <property type="match status" value="1"/>
</dbReference>
<sequence length="139" mass="16086">MEIETHELVFDTGREDIDIIDITREIRKVIEGWKEGFVNVFVQGSTAGVTVMEYESGLIKDIREFFEEIIPKNRNYAHNLTWGDANGHSHLRASLLKPSLTIPFKDGKDFLGTWQQVVVLDFDNKRRKRKIILQVVGEK</sequence>
<evidence type="ECO:0000256" key="1">
    <source>
        <dbReference type="ARBA" id="ARBA00005534"/>
    </source>
</evidence>
<dbReference type="InterPro" id="IPR001602">
    <property type="entry name" value="UPF0047_YjbQ-like"/>
</dbReference>
<gene>
    <name evidence="2" type="ORF">Asulf_01895</name>
</gene>
<dbReference type="PIRSF" id="PIRSF004681">
    <property type="entry name" value="UCP004681"/>
    <property type="match status" value="1"/>
</dbReference>
<protein>
    <submittedName>
        <fullName evidence="2">Secondary thiamine-phosphate synthase enzyme</fullName>
    </submittedName>
</protein>
<dbReference type="SUPFAM" id="SSF111038">
    <property type="entry name" value="YjbQ-like"/>
    <property type="match status" value="1"/>
</dbReference>
<dbReference type="GeneID" id="15393529"/>
<evidence type="ECO:0000313" key="3">
    <source>
        <dbReference type="Proteomes" id="UP000013307"/>
    </source>
</evidence>
<reference evidence="2 3" key="1">
    <citation type="journal article" date="2013" name="Genome Announc.">
        <title>Complete Genome Sequence of the Thermophilic and Facultatively Chemolithoautotrophic Sulfate Reducer Archaeoglobus sulfaticallidus Strain PM70-1T.</title>
        <authorList>
            <person name="Stokke R."/>
            <person name="Hocking W.P."/>
            <person name="Steinsbu B.O."/>
            <person name="Steen I.H."/>
        </authorList>
    </citation>
    <scope>NUCLEOTIDE SEQUENCE [LARGE SCALE GENOMIC DNA]</scope>
    <source>
        <strain evidence="2">PM70-1</strain>
    </source>
</reference>
<evidence type="ECO:0000313" key="2">
    <source>
        <dbReference type="EMBL" id="AGK61861.1"/>
    </source>
</evidence>
<organism evidence="2 3">
    <name type="scientific">Archaeoglobus sulfaticallidus PM70-1</name>
    <dbReference type="NCBI Taxonomy" id="387631"/>
    <lineage>
        <taxon>Archaea</taxon>
        <taxon>Methanobacteriati</taxon>
        <taxon>Methanobacteriota</taxon>
        <taxon>Archaeoglobi</taxon>
        <taxon>Archaeoglobales</taxon>
        <taxon>Archaeoglobaceae</taxon>
        <taxon>Archaeoglobus</taxon>
    </lineage>
</organism>
<dbReference type="AlphaFoldDB" id="N0BMK5"/>
<dbReference type="HOGENOM" id="CLU_096980_1_2_2"/>
<dbReference type="Gene3D" id="2.60.120.460">
    <property type="entry name" value="YjbQ-like"/>
    <property type="match status" value="1"/>
</dbReference>
<dbReference type="STRING" id="387631.Asulf_01895"/>
<dbReference type="eggNOG" id="arCOG04214">
    <property type="taxonomic scope" value="Archaea"/>
</dbReference>
<dbReference type="RefSeq" id="WP_015591457.1">
    <property type="nucleotide sequence ID" value="NC_021169.1"/>
</dbReference>
<keyword evidence="3" id="KW-1185">Reference proteome</keyword>
<name>N0BMK5_9EURY</name>
<proteinExistence type="inferred from homology"/>
<dbReference type="InterPro" id="IPR035917">
    <property type="entry name" value="YjbQ-like_sf"/>
</dbReference>
<dbReference type="Pfam" id="PF01894">
    <property type="entry name" value="YjbQ"/>
    <property type="match status" value="1"/>
</dbReference>
<dbReference type="KEGG" id="ast:Asulf_01895"/>
<dbReference type="EMBL" id="CP005290">
    <property type="protein sequence ID" value="AGK61861.1"/>
    <property type="molecule type" value="Genomic_DNA"/>
</dbReference>
<dbReference type="PANTHER" id="PTHR30615">
    <property type="entry name" value="UNCHARACTERIZED PROTEIN YJBQ-RELATED"/>
    <property type="match status" value="1"/>
</dbReference>
<dbReference type="Proteomes" id="UP000013307">
    <property type="component" value="Chromosome"/>
</dbReference>
<comment type="similarity">
    <text evidence="1">Belongs to the UPF0047 family.</text>
</comment>